<dbReference type="InterPro" id="IPR043129">
    <property type="entry name" value="ATPase_NBD"/>
</dbReference>
<dbReference type="PANTHER" id="PTHR11735">
    <property type="entry name" value="TRNA N6-ADENOSINE THREONYLCARBAMOYLTRANSFERASE"/>
    <property type="match status" value="1"/>
</dbReference>
<keyword evidence="3" id="KW-0808">Transferase</keyword>
<dbReference type="InterPro" id="IPR000905">
    <property type="entry name" value="Gcp-like_dom"/>
</dbReference>
<organism evidence="3 4">
    <name type="scientific">Methylocapsa polymorpha</name>
    <dbReference type="NCBI Taxonomy" id="3080828"/>
    <lineage>
        <taxon>Bacteria</taxon>
        <taxon>Pseudomonadati</taxon>
        <taxon>Pseudomonadota</taxon>
        <taxon>Alphaproteobacteria</taxon>
        <taxon>Hyphomicrobiales</taxon>
        <taxon>Beijerinckiaceae</taxon>
        <taxon>Methylocapsa</taxon>
    </lineage>
</organism>
<feature type="region of interest" description="Disordered" evidence="1">
    <location>
        <begin position="209"/>
        <end position="229"/>
    </location>
</feature>
<dbReference type="EC" id="2.3.1.234" evidence="3"/>
<dbReference type="Pfam" id="PF00814">
    <property type="entry name" value="TsaD"/>
    <property type="match status" value="1"/>
</dbReference>
<feature type="domain" description="Gcp-like" evidence="2">
    <location>
        <begin position="34"/>
        <end position="128"/>
    </location>
</feature>
<dbReference type="GO" id="GO:0061711">
    <property type="term" value="F:tRNA N(6)-L-threonylcarbamoyladenine synthase activity"/>
    <property type="evidence" value="ECO:0007669"/>
    <property type="project" value="UniProtKB-EC"/>
</dbReference>
<dbReference type="InterPro" id="IPR022496">
    <property type="entry name" value="T6A_TsaB"/>
</dbReference>
<dbReference type="NCBIfam" id="TIGR03725">
    <property type="entry name" value="T6A_YeaZ"/>
    <property type="match status" value="1"/>
</dbReference>
<dbReference type="Gene3D" id="3.30.420.40">
    <property type="match status" value="2"/>
</dbReference>
<protein>
    <submittedName>
        <fullName evidence="3">tRNA (Adenosine(37)-N6)-threonylcarbamoyltransferase complex dimerization subunit type 1 TsaB</fullName>
        <ecNumber evidence="3">2.3.1.234</ecNumber>
    </submittedName>
</protein>
<evidence type="ECO:0000259" key="2">
    <source>
        <dbReference type="Pfam" id="PF00814"/>
    </source>
</evidence>
<evidence type="ECO:0000313" key="3">
    <source>
        <dbReference type="EMBL" id="WOJ91270.1"/>
    </source>
</evidence>
<reference evidence="3 4" key="1">
    <citation type="submission" date="2023-10" db="EMBL/GenBank/DDBJ databases">
        <title>Novel methanotroph of the genus Methylocapsa from a subarctic wetland.</title>
        <authorList>
            <person name="Belova S.E."/>
            <person name="Oshkin I.Y."/>
            <person name="Miroshnikov K."/>
            <person name="Dedysh S.N."/>
        </authorList>
    </citation>
    <scope>NUCLEOTIDE SEQUENCE [LARGE SCALE GENOMIC DNA]</scope>
    <source>
        <strain evidence="3 4">RX1</strain>
    </source>
</reference>
<keyword evidence="3" id="KW-0012">Acyltransferase</keyword>
<accession>A0ABZ0HWJ0</accession>
<gene>
    <name evidence="3" type="primary">tsaB</name>
    <name evidence="3" type="ORF">RZS28_08455</name>
</gene>
<evidence type="ECO:0000313" key="4">
    <source>
        <dbReference type="Proteomes" id="UP001626536"/>
    </source>
</evidence>
<name>A0ABZ0HWJ0_9HYPH</name>
<evidence type="ECO:0000256" key="1">
    <source>
        <dbReference type="SAM" id="MobiDB-lite"/>
    </source>
</evidence>
<sequence>MKILAIDTALPAVSACVLDDEAEAVEALETIAMERGHAEALLPLIDRVMARVEGGFAGLDRVAVTVGPGSFTGLRVGIAAARAIGIACEIPVVGVSTLAALAAPLILDEKPGLVGVAIDARHGNVFFAAFGPDGRAILAPRLAPVHEAARSLGEGPIRLAGPGAPLLAIEAAALGMNVEVVGEFAVPDIAFVAKLGLLADPSLAPPRPLYLKAPDAKPQDAAQSPPPAP</sequence>
<dbReference type="EMBL" id="CP136862">
    <property type="protein sequence ID" value="WOJ91270.1"/>
    <property type="molecule type" value="Genomic_DNA"/>
</dbReference>
<keyword evidence="4" id="KW-1185">Reference proteome</keyword>
<proteinExistence type="predicted"/>
<dbReference type="SUPFAM" id="SSF53067">
    <property type="entry name" value="Actin-like ATPase domain"/>
    <property type="match status" value="1"/>
</dbReference>
<dbReference type="PANTHER" id="PTHR11735:SF11">
    <property type="entry name" value="TRNA THREONYLCARBAMOYLADENOSINE BIOSYNTHESIS PROTEIN TSAB"/>
    <property type="match status" value="1"/>
</dbReference>
<dbReference type="RefSeq" id="WP_407340866.1">
    <property type="nucleotide sequence ID" value="NZ_CP136862.1"/>
</dbReference>
<dbReference type="Proteomes" id="UP001626536">
    <property type="component" value="Chromosome"/>
</dbReference>